<evidence type="ECO:0000256" key="3">
    <source>
        <dbReference type="ARBA" id="ARBA00022729"/>
    </source>
</evidence>
<dbReference type="PANTHER" id="PTHR16983:SF16">
    <property type="entry name" value="UPAR_LY6 DOMAIN-CONTAINING PROTEIN"/>
    <property type="match status" value="1"/>
</dbReference>
<dbReference type="GO" id="GO:0005886">
    <property type="term" value="C:plasma membrane"/>
    <property type="evidence" value="ECO:0007669"/>
    <property type="project" value="UniProtKB-SubCell"/>
</dbReference>
<evidence type="ECO:0000313" key="6">
    <source>
        <dbReference type="Proteomes" id="UP000694857"/>
    </source>
</evidence>
<dbReference type="InterPro" id="IPR016054">
    <property type="entry name" value="LY6_UPA_recep-like"/>
</dbReference>
<dbReference type="FunFam" id="2.10.60.10:FF:000003">
    <property type="entry name" value="lymphocyte antigen 6E isoform X1"/>
    <property type="match status" value="1"/>
</dbReference>
<dbReference type="Proteomes" id="UP000694857">
    <property type="component" value="Chromosome 17"/>
</dbReference>
<keyword evidence="2" id="KW-0325">Glycoprotein</keyword>
<dbReference type="Pfam" id="PF00021">
    <property type="entry name" value="UPAR_LY6"/>
    <property type="match status" value="1"/>
</dbReference>
<feature type="compositionally biased region" description="Gly residues" evidence="4">
    <location>
        <begin position="21"/>
        <end position="31"/>
    </location>
</feature>
<keyword evidence="6" id="KW-1185">Reference proteome</keyword>
<accession>A0A8B8VPJ9</accession>
<keyword evidence="2" id="KW-0449">Lipoprotein</keyword>
<keyword evidence="3" id="KW-0732">Signal</keyword>
<dbReference type="Gene3D" id="2.10.60.10">
    <property type="entry name" value="CD59"/>
    <property type="match status" value="1"/>
</dbReference>
<feature type="compositionally biased region" description="Gly residues" evidence="4">
    <location>
        <begin position="1"/>
        <end position="11"/>
    </location>
</feature>
<organism evidence="6 7">
    <name type="scientific">Balaenoptera musculus</name>
    <name type="common">Blue whale</name>
    <dbReference type="NCBI Taxonomy" id="9771"/>
    <lineage>
        <taxon>Eukaryota</taxon>
        <taxon>Metazoa</taxon>
        <taxon>Chordata</taxon>
        <taxon>Craniata</taxon>
        <taxon>Vertebrata</taxon>
        <taxon>Euteleostomi</taxon>
        <taxon>Mammalia</taxon>
        <taxon>Eutheria</taxon>
        <taxon>Laurasiatheria</taxon>
        <taxon>Artiodactyla</taxon>
        <taxon>Whippomorpha</taxon>
        <taxon>Cetacea</taxon>
        <taxon>Mysticeti</taxon>
        <taxon>Balaenopteridae</taxon>
        <taxon>Balaenoptera</taxon>
    </lineage>
</organism>
<dbReference type="KEGG" id="bmus:118883783"/>
<dbReference type="InterPro" id="IPR045860">
    <property type="entry name" value="Snake_toxin-like_sf"/>
</dbReference>
<evidence type="ECO:0000259" key="5">
    <source>
        <dbReference type="Pfam" id="PF00021"/>
    </source>
</evidence>
<comment type="subcellular location">
    <subcellularLocation>
        <location evidence="1">Cell membrane</location>
        <topology evidence="1">Lipid-anchor</topology>
        <topology evidence="1">GPI-anchor</topology>
    </subcellularLocation>
</comment>
<dbReference type="CTD" id="57152"/>
<dbReference type="SUPFAM" id="SSF57302">
    <property type="entry name" value="Snake toxin-like"/>
    <property type="match status" value="1"/>
</dbReference>
<dbReference type="GO" id="GO:0098552">
    <property type="term" value="C:side of membrane"/>
    <property type="evidence" value="ECO:0007669"/>
    <property type="project" value="UniProtKB-KW"/>
</dbReference>
<feature type="domain" description="UPAR/Ly6" evidence="5">
    <location>
        <begin position="56"/>
        <end position="135"/>
    </location>
</feature>
<name>A0A8B8VPJ9_BALMU</name>
<gene>
    <name evidence="7" type="primary">SLURP1</name>
</gene>
<evidence type="ECO:0000256" key="1">
    <source>
        <dbReference type="ARBA" id="ARBA00004609"/>
    </source>
</evidence>
<proteinExistence type="predicted"/>
<protein>
    <submittedName>
        <fullName evidence="7">Secreted Ly-6/uPAR-related protein 1</fullName>
    </submittedName>
</protein>
<dbReference type="RefSeq" id="XP_036686821.1">
    <property type="nucleotide sequence ID" value="XM_036830926.1"/>
</dbReference>
<dbReference type="CDD" id="cd23619">
    <property type="entry name" value="TFP_LU_ECD_SLURP1"/>
    <property type="match status" value="1"/>
</dbReference>
<keyword evidence="2" id="KW-0336">GPI-anchor</keyword>
<reference evidence="7" key="1">
    <citation type="submission" date="2025-08" db="UniProtKB">
        <authorList>
            <consortium name="RefSeq"/>
        </authorList>
    </citation>
    <scope>IDENTIFICATION</scope>
    <source>
        <tissue evidence="7">Epidermis and Blubber</tissue>
    </source>
</reference>
<evidence type="ECO:0000256" key="4">
    <source>
        <dbReference type="SAM" id="MobiDB-lite"/>
    </source>
</evidence>
<feature type="region of interest" description="Disordered" evidence="4">
    <location>
        <begin position="1"/>
        <end position="35"/>
    </location>
</feature>
<keyword evidence="2" id="KW-0472">Membrane</keyword>
<sequence length="151" mass="15361">MGVCSGDGGPRAGYKSPPEAGTGGRPPGSGAQGTAFPRALLPLHLTSALTVSLGEALRCVTCEQPRALLLSKTITNCKPEDTACKTSQLTVESEFPFNHSPVVTSSCSGSCEAADPDTIGAAHPSYCCFHDLCNSMGVARLSAGALVPRGP</sequence>
<dbReference type="AlphaFoldDB" id="A0A8B8VPJ9"/>
<dbReference type="InterPro" id="IPR051110">
    <property type="entry name" value="Ly-6/neurotoxin-like_GPI-ap"/>
</dbReference>
<evidence type="ECO:0000313" key="7">
    <source>
        <dbReference type="RefSeq" id="XP_036686821.1"/>
    </source>
</evidence>
<dbReference type="OrthoDB" id="9900838at2759"/>
<dbReference type="GeneID" id="118883783"/>
<dbReference type="PANTHER" id="PTHR16983">
    <property type="entry name" value="UPAR/LY6 DOMAIN-CONTAINING PROTEIN"/>
    <property type="match status" value="1"/>
</dbReference>
<evidence type="ECO:0000256" key="2">
    <source>
        <dbReference type="ARBA" id="ARBA00022622"/>
    </source>
</evidence>